<evidence type="ECO:0000256" key="15">
    <source>
        <dbReference type="SAM" id="SignalP"/>
    </source>
</evidence>
<dbReference type="PANTHER" id="PTHR32552:SF81">
    <property type="entry name" value="TONB-DEPENDENT OUTER MEMBRANE RECEPTOR"/>
    <property type="match status" value="1"/>
</dbReference>
<keyword evidence="18" id="KW-0675">Receptor</keyword>
<dbReference type="Pfam" id="PF07715">
    <property type="entry name" value="Plug"/>
    <property type="match status" value="1"/>
</dbReference>
<dbReference type="AlphaFoldDB" id="A0A840FHC0"/>
<keyword evidence="6 15" id="KW-0732">Signal</keyword>
<evidence type="ECO:0000313" key="19">
    <source>
        <dbReference type="Proteomes" id="UP000529795"/>
    </source>
</evidence>
<evidence type="ECO:0000256" key="6">
    <source>
        <dbReference type="ARBA" id="ARBA00022729"/>
    </source>
</evidence>
<evidence type="ECO:0000256" key="3">
    <source>
        <dbReference type="ARBA" id="ARBA00022452"/>
    </source>
</evidence>
<gene>
    <name evidence="18" type="ORF">GGQ80_002994</name>
</gene>
<evidence type="ECO:0000313" key="18">
    <source>
        <dbReference type="EMBL" id="MBB4155077.1"/>
    </source>
</evidence>
<feature type="chain" id="PRO_5032988023" evidence="15">
    <location>
        <begin position="23"/>
        <end position="729"/>
    </location>
</feature>
<dbReference type="RefSeq" id="WP_183986224.1">
    <property type="nucleotide sequence ID" value="NZ_JACIEV010000009.1"/>
</dbReference>
<evidence type="ECO:0000256" key="12">
    <source>
        <dbReference type="PROSITE-ProRule" id="PRU01360"/>
    </source>
</evidence>
<keyword evidence="8" id="KW-0406">Ion transport</keyword>
<feature type="domain" description="TonB-dependent receptor plug" evidence="17">
    <location>
        <begin position="58"/>
        <end position="164"/>
    </location>
</feature>
<comment type="similarity">
    <text evidence="12 14">Belongs to the TonB-dependent receptor family.</text>
</comment>
<name>A0A840FHC0_9SPHN</name>
<dbReference type="InterPro" id="IPR036942">
    <property type="entry name" value="Beta-barrel_TonB_sf"/>
</dbReference>
<keyword evidence="3 12" id="KW-1134">Transmembrane beta strand</keyword>
<dbReference type="InterPro" id="IPR012910">
    <property type="entry name" value="Plug_dom"/>
</dbReference>
<dbReference type="InterPro" id="IPR039426">
    <property type="entry name" value="TonB-dep_rcpt-like"/>
</dbReference>
<keyword evidence="11 12" id="KW-0998">Cell outer membrane</keyword>
<evidence type="ECO:0000256" key="4">
    <source>
        <dbReference type="ARBA" id="ARBA00022496"/>
    </source>
</evidence>
<dbReference type="PROSITE" id="PS01156">
    <property type="entry name" value="TONB_DEPENDENT_REC_2"/>
    <property type="match status" value="1"/>
</dbReference>
<keyword evidence="10 12" id="KW-0472">Membrane</keyword>
<evidence type="ECO:0000259" key="17">
    <source>
        <dbReference type="Pfam" id="PF07715"/>
    </source>
</evidence>
<accession>A0A840FHC0</accession>
<comment type="caution">
    <text evidence="18">The sequence shown here is derived from an EMBL/GenBank/DDBJ whole genome shotgun (WGS) entry which is preliminary data.</text>
</comment>
<evidence type="ECO:0000256" key="14">
    <source>
        <dbReference type="RuleBase" id="RU003357"/>
    </source>
</evidence>
<dbReference type="Pfam" id="PF00593">
    <property type="entry name" value="TonB_dep_Rec_b-barrel"/>
    <property type="match status" value="1"/>
</dbReference>
<dbReference type="SUPFAM" id="SSF56935">
    <property type="entry name" value="Porins"/>
    <property type="match status" value="1"/>
</dbReference>
<dbReference type="EMBL" id="JACIEV010000009">
    <property type="protein sequence ID" value="MBB4155077.1"/>
    <property type="molecule type" value="Genomic_DNA"/>
</dbReference>
<feature type="signal peptide" evidence="15">
    <location>
        <begin position="1"/>
        <end position="22"/>
    </location>
</feature>
<keyword evidence="2 12" id="KW-0813">Transport</keyword>
<evidence type="ECO:0000259" key="16">
    <source>
        <dbReference type="Pfam" id="PF00593"/>
    </source>
</evidence>
<evidence type="ECO:0000256" key="7">
    <source>
        <dbReference type="ARBA" id="ARBA00023004"/>
    </source>
</evidence>
<dbReference type="PROSITE" id="PS52016">
    <property type="entry name" value="TONB_DEPENDENT_REC_3"/>
    <property type="match status" value="1"/>
</dbReference>
<dbReference type="GO" id="GO:0009279">
    <property type="term" value="C:cell outer membrane"/>
    <property type="evidence" value="ECO:0007669"/>
    <property type="project" value="UniProtKB-SubCell"/>
</dbReference>
<dbReference type="Gene3D" id="2.40.170.20">
    <property type="entry name" value="TonB-dependent receptor, beta-barrel domain"/>
    <property type="match status" value="1"/>
</dbReference>
<evidence type="ECO:0000256" key="1">
    <source>
        <dbReference type="ARBA" id="ARBA00004571"/>
    </source>
</evidence>
<dbReference type="CDD" id="cd01347">
    <property type="entry name" value="ligand_gated_channel"/>
    <property type="match status" value="1"/>
</dbReference>
<reference evidence="18 19" key="1">
    <citation type="submission" date="2020-08" db="EMBL/GenBank/DDBJ databases">
        <title>Genomic Encyclopedia of Type Strains, Phase IV (KMG-IV): sequencing the most valuable type-strain genomes for metagenomic binning, comparative biology and taxonomic classification.</title>
        <authorList>
            <person name="Goeker M."/>
        </authorList>
    </citation>
    <scope>NUCLEOTIDE SEQUENCE [LARGE SCALE GENOMIC DNA]</scope>
    <source>
        <strain evidence="18 19">YC6723</strain>
    </source>
</reference>
<keyword evidence="7" id="KW-0408">Iron</keyword>
<dbReference type="InterPro" id="IPR010917">
    <property type="entry name" value="TonB_rcpt_CS"/>
</dbReference>
<evidence type="ECO:0000256" key="2">
    <source>
        <dbReference type="ARBA" id="ARBA00022448"/>
    </source>
</evidence>
<proteinExistence type="inferred from homology"/>
<dbReference type="Proteomes" id="UP000529795">
    <property type="component" value="Unassembled WGS sequence"/>
</dbReference>
<dbReference type="GO" id="GO:0006826">
    <property type="term" value="P:iron ion transport"/>
    <property type="evidence" value="ECO:0007669"/>
    <property type="project" value="UniProtKB-KW"/>
</dbReference>
<keyword evidence="4" id="KW-0410">Iron transport</keyword>
<evidence type="ECO:0000256" key="10">
    <source>
        <dbReference type="ARBA" id="ARBA00023136"/>
    </source>
</evidence>
<feature type="short sequence motif" description="TonB C-terminal box" evidence="13">
    <location>
        <begin position="712"/>
        <end position="729"/>
    </location>
</feature>
<keyword evidence="19" id="KW-1185">Reference proteome</keyword>
<dbReference type="InterPro" id="IPR000531">
    <property type="entry name" value="Beta-barrel_TonB"/>
</dbReference>
<protein>
    <submittedName>
        <fullName evidence="18">Iron complex outermembrane receptor protein</fullName>
    </submittedName>
</protein>
<evidence type="ECO:0000256" key="5">
    <source>
        <dbReference type="ARBA" id="ARBA00022692"/>
    </source>
</evidence>
<evidence type="ECO:0000256" key="13">
    <source>
        <dbReference type="PROSITE-ProRule" id="PRU10144"/>
    </source>
</evidence>
<keyword evidence="9 14" id="KW-0798">TonB box</keyword>
<keyword evidence="5 12" id="KW-0812">Transmembrane</keyword>
<evidence type="ECO:0000256" key="8">
    <source>
        <dbReference type="ARBA" id="ARBA00023065"/>
    </source>
</evidence>
<evidence type="ECO:0000256" key="11">
    <source>
        <dbReference type="ARBA" id="ARBA00023237"/>
    </source>
</evidence>
<dbReference type="PANTHER" id="PTHR32552">
    <property type="entry name" value="FERRICHROME IRON RECEPTOR-RELATED"/>
    <property type="match status" value="1"/>
</dbReference>
<feature type="domain" description="TonB-dependent receptor-like beta-barrel" evidence="16">
    <location>
        <begin position="240"/>
        <end position="695"/>
    </location>
</feature>
<sequence length="729" mass="77778">MDTIRMLSVGAAMLWPVTGVAAAQQVAPAAEPSAAAAKQQTEGLADIVVTAQRREQSLQDVPISVSVISGDDLARSGIVSARELTLTVPGLNFTQNGVAIQPTIRGIGTVNSGVGDEANVAIYVDGVYQPSLVGNAFDLNSIERIEVLKGPQGTLFGRNATGGAVSVITRSPSFTPTFDGEISYSRFNNVLVKGYGSGPLSDKAAVNIAAVYSRSDGYVDDLIRGGHLAKQDNISVRSKLLLNASDKLTVVVGGNYARLDDNTALSTQGLNGNVAAKGLGVPIVVANRPRQSALSFIPKNLNTIYGGDLTATLDLGAAQVKSISAYQAADFSALADSDVSTLTILHIGPWIRPSRTFSQEVQLASTGSRRLNYVVGGYYFHNLTKDDPLHVVSGTATATSFTLIDQFQRLQSDAFALFGEVTANLGSGFELTGGARYSNERKIYNGTRLTTTAAGVVVPPFNVSGRKTFKDVTPRVSLRYAPNSDVSLYASFSQGFKSGQFNVASFSNVAVDPEKVDAYETGVKTSISRNLRMEAAAFYYDYKDIQFAAFIGLGQVLANAARARIYGFEASTTWAPIDGLTLRGGLNYNHANYVEFPNATVFIPRPTGGNTQSAADVSGNWMIRTPRYTFNLAADYTTPLAGGTLAANLTMFFSGKYFWDPLNRVRQPAYEIVNGRLAWTDPSDRYTVGVFVKNLTNQLYTASVVPSTNGDTTVFQPPRSAGVSLGVHF</sequence>
<evidence type="ECO:0000256" key="9">
    <source>
        <dbReference type="ARBA" id="ARBA00023077"/>
    </source>
</evidence>
<organism evidence="18 19">
    <name type="scientific">Sphingomonas jinjuensis</name>
    <dbReference type="NCBI Taxonomy" id="535907"/>
    <lineage>
        <taxon>Bacteria</taxon>
        <taxon>Pseudomonadati</taxon>
        <taxon>Pseudomonadota</taxon>
        <taxon>Alphaproteobacteria</taxon>
        <taxon>Sphingomonadales</taxon>
        <taxon>Sphingomonadaceae</taxon>
        <taxon>Sphingomonas</taxon>
    </lineage>
</organism>
<comment type="subcellular location">
    <subcellularLocation>
        <location evidence="1 12">Cell outer membrane</location>
        <topology evidence="1 12">Multi-pass membrane protein</topology>
    </subcellularLocation>
</comment>